<reference evidence="3" key="1">
    <citation type="submission" date="2020-09" db="EMBL/GenBank/DDBJ databases">
        <authorList>
            <person name="Kikuchi T."/>
        </authorList>
    </citation>
    <scope>NUCLEOTIDE SEQUENCE</scope>
    <source>
        <strain evidence="3">SH1</strain>
    </source>
</reference>
<dbReference type="EMBL" id="CAJFDH010000004">
    <property type="protein sequence ID" value="CAD5221561.1"/>
    <property type="molecule type" value="Genomic_DNA"/>
</dbReference>
<dbReference type="AlphaFoldDB" id="A0A811KXW9"/>
<evidence type="ECO:0000313" key="3">
    <source>
        <dbReference type="EMBL" id="CAD5221561.1"/>
    </source>
</evidence>
<evidence type="ECO:0000256" key="1">
    <source>
        <dbReference type="SAM" id="MobiDB-lite"/>
    </source>
</evidence>
<dbReference type="EMBL" id="CAJFCW020000004">
    <property type="protein sequence ID" value="CAG9115195.1"/>
    <property type="molecule type" value="Genomic_DNA"/>
</dbReference>
<feature type="region of interest" description="Disordered" evidence="1">
    <location>
        <begin position="68"/>
        <end position="93"/>
    </location>
</feature>
<dbReference type="OrthoDB" id="5824679at2759"/>
<accession>A0A811KXW9</accession>
<keyword evidence="4" id="KW-1185">Reference proteome</keyword>
<evidence type="ECO:0000256" key="2">
    <source>
        <dbReference type="SAM" id="Phobius"/>
    </source>
</evidence>
<keyword evidence="2" id="KW-1133">Transmembrane helix</keyword>
<keyword evidence="2" id="KW-0472">Membrane</keyword>
<organism evidence="3 4">
    <name type="scientific">Bursaphelenchus okinawaensis</name>
    <dbReference type="NCBI Taxonomy" id="465554"/>
    <lineage>
        <taxon>Eukaryota</taxon>
        <taxon>Metazoa</taxon>
        <taxon>Ecdysozoa</taxon>
        <taxon>Nematoda</taxon>
        <taxon>Chromadorea</taxon>
        <taxon>Rhabditida</taxon>
        <taxon>Tylenchina</taxon>
        <taxon>Tylenchomorpha</taxon>
        <taxon>Aphelenchoidea</taxon>
        <taxon>Aphelenchoididae</taxon>
        <taxon>Bursaphelenchus</taxon>
    </lineage>
</organism>
<feature type="transmembrane region" description="Helical" evidence="2">
    <location>
        <begin position="41"/>
        <end position="60"/>
    </location>
</feature>
<evidence type="ECO:0008006" key="5">
    <source>
        <dbReference type="Google" id="ProtNLM"/>
    </source>
</evidence>
<keyword evidence="2" id="KW-0812">Transmembrane</keyword>
<comment type="caution">
    <text evidence="3">The sequence shown here is derived from an EMBL/GenBank/DDBJ whole genome shotgun (WGS) entry which is preliminary data.</text>
</comment>
<evidence type="ECO:0000313" key="4">
    <source>
        <dbReference type="Proteomes" id="UP000614601"/>
    </source>
</evidence>
<proteinExistence type="predicted"/>
<gene>
    <name evidence="3" type="ORF">BOKJ2_LOCUS9506</name>
</gene>
<protein>
    <recommendedName>
        <fullName evidence="5">Cytochrome c oxidase polypeptide VIIc</fullName>
    </recommendedName>
</protein>
<dbReference type="Proteomes" id="UP000614601">
    <property type="component" value="Unassembled WGS sequence"/>
</dbReference>
<dbReference type="Proteomes" id="UP000783686">
    <property type="component" value="Unassembled WGS sequence"/>
</dbReference>
<sequence length="93" mass="10499">MLAKNLLGLTRRANQVAVMRSLHKGVEGAPPMRYISLSEKVGTYLFIAVTFLSYPTYVMFRLDSLRPKPDNELSPETQAALEEHRAARLARSH</sequence>
<name>A0A811KXW9_9BILA</name>